<dbReference type="PRINTS" id="PR00452">
    <property type="entry name" value="SH3DOMAIN"/>
</dbReference>
<dbReference type="InterPro" id="IPR001452">
    <property type="entry name" value="SH3_domain"/>
</dbReference>
<dbReference type="CDD" id="cd11883">
    <property type="entry name" value="SH3_Sdc25"/>
    <property type="match status" value="1"/>
</dbReference>
<evidence type="ECO:0000259" key="3">
    <source>
        <dbReference type="PROSITE" id="PS50002"/>
    </source>
</evidence>
<dbReference type="OrthoDB" id="10255964at2759"/>
<dbReference type="AlphaFoldDB" id="A0A4P9Y782"/>
<reference evidence="5" key="1">
    <citation type="journal article" date="2018" name="Nat. Microbiol.">
        <title>Leveraging single-cell genomics to expand the fungal tree of life.</title>
        <authorList>
            <person name="Ahrendt S.R."/>
            <person name="Quandt C.A."/>
            <person name="Ciobanu D."/>
            <person name="Clum A."/>
            <person name="Salamov A."/>
            <person name="Andreopoulos B."/>
            <person name="Cheng J.F."/>
            <person name="Woyke T."/>
            <person name="Pelin A."/>
            <person name="Henrissat B."/>
            <person name="Reynolds N.K."/>
            <person name="Benny G.L."/>
            <person name="Smith M.E."/>
            <person name="James T.Y."/>
            <person name="Grigoriev I.V."/>
        </authorList>
    </citation>
    <scope>NUCLEOTIDE SEQUENCE [LARGE SCALE GENOMIC DNA]</scope>
</reference>
<dbReference type="InterPro" id="IPR036028">
    <property type="entry name" value="SH3-like_dom_sf"/>
</dbReference>
<dbReference type="PANTHER" id="PTHR46026:SF1">
    <property type="entry name" value="RHO-TYPE GUANINE NUCLEOTIDE EXCHANGE FACTOR, ISOFORM F"/>
    <property type="match status" value="1"/>
</dbReference>
<protein>
    <submittedName>
        <fullName evidence="4">SH3 domain-containing protein</fullName>
    </submittedName>
</protein>
<sequence length="62" mass="6897">MGTASGGRNLTHCRALYDFSSPDESALNFHTGDIIEVFTQLPSGWWDGMVGDQRGWFPSNYV</sequence>
<feature type="domain" description="SH3" evidence="3">
    <location>
        <begin position="8"/>
        <end position="62"/>
    </location>
</feature>
<dbReference type="EMBL" id="KZ987770">
    <property type="protein sequence ID" value="RKP14977.1"/>
    <property type="molecule type" value="Genomic_DNA"/>
</dbReference>
<keyword evidence="5" id="KW-1185">Reference proteome</keyword>
<dbReference type="Proteomes" id="UP000267251">
    <property type="component" value="Unassembled WGS sequence"/>
</dbReference>
<accession>A0A4P9Y782</accession>
<feature type="non-terminal residue" evidence="4">
    <location>
        <position position="62"/>
    </location>
</feature>
<dbReference type="Pfam" id="PF00018">
    <property type="entry name" value="SH3_1"/>
    <property type="match status" value="1"/>
</dbReference>
<gene>
    <name evidence="4" type="ORF">BJ684DRAFT_7768</name>
</gene>
<evidence type="ECO:0000256" key="1">
    <source>
        <dbReference type="ARBA" id="ARBA00022443"/>
    </source>
</evidence>
<dbReference type="Gene3D" id="2.30.30.40">
    <property type="entry name" value="SH3 Domains"/>
    <property type="match status" value="1"/>
</dbReference>
<dbReference type="PANTHER" id="PTHR46026">
    <property type="entry name" value="RHO-TYPE GUANINE NUCLEOTIDE EXCHANGE FACTOR, ISOFORM F"/>
    <property type="match status" value="1"/>
</dbReference>
<dbReference type="FunFam" id="2.30.30.40:FF:000072">
    <property type="entry name" value="Unconventional Myosin IB"/>
    <property type="match status" value="1"/>
</dbReference>
<dbReference type="GO" id="GO:0005737">
    <property type="term" value="C:cytoplasm"/>
    <property type="evidence" value="ECO:0007669"/>
    <property type="project" value="TreeGrafter"/>
</dbReference>
<evidence type="ECO:0000313" key="4">
    <source>
        <dbReference type="EMBL" id="RKP14977.1"/>
    </source>
</evidence>
<keyword evidence="1 2" id="KW-0728">SH3 domain</keyword>
<dbReference type="SUPFAM" id="SSF50044">
    <property type="entry name" value="SH3-domain"/>
    <property type="match status" value="1"/>
</dbReference>
<evidence type="ECO:0000313" key="5">
    <source>
        <dbReference type="Proteomes" id="UP000267251"/>
    </source>
</evidence>
<dbReference type="SMART" id="SM00326">
    <property type="entry name" value="SH3"/>
    <property type="match status" value="1"/>
</dbReference>
<organism evidence="4 5">
    <name type="scientific">Piptocephalis cylindrospora</name>
    <dbReference type="NCBI Taxonomy" id="1907219"/>
    <lineage>
        <taxon>Eukaryota</taxon>
        <taxon>Fungi</taxon>
        <taxon>Fungi incertae sedis</taxon>
        <taxon>Zoopagomycota</taxon>
        <taxon>Zoopagomycotina</taxon>
        <taxon>Zoopagomycetes</taxon>
        <taxon>Zoopagales</taxon>
        <taxon>Piptocephalidaceae</taxon>
        <taxon>Piptocephalis</taxon>
    </lineage>
</organism>
<dbReference type="PROSITE" id="PS50002">
    <property type="entry name" value="SH3"/>
    <property type="match status" value="1"/>
</dbReference>
<dbReference type="GO" id="GO:0005085">
    <property type="term" value="F:guanyl-nucleotide exchange factor activity"/>
    <property type="evidence" value="ECO:0007669"/>
    <property type="project" value="TreeGrafter"/>
</dbReference>
<evidence type="ECO:0000256" key="2">
    <source>
        <dbReference type="PROSITE-ProRule" id="PRU00192"/>
    </source>
</evidence>
<name>A0A4P9Y782_9FUNG</name>
<proteinExistence type="predicted"/>